<keyword evidence="14" id="KW-1185">Reference proteome</keyword>
<feature type="binding site" evidence="11">
    <location>
        <position position="202"/>
    </location>
    <ligand>
        <name>Mn(2+)</name>
        <dbReference type="ChEBI" id="CHEBI:29035"/>
    </ligand>
</feature>
<dbReference type="InterPro" id="IPR050073">
    <property type="entry name" value="2-IPM_HCS-like"/>
</dbReference>
<dbReference type="UniPathway" id="UPA00048">
    <property type="reaction ID" value="UER00070"/>
</dbReference>
<comment type="subunit">
    <text evidence="11">Homodimer.</text>
</comment>
<dbReference type="Proteomes" id="UP000000739">
    <property type="component" value="Chromosome"/>
</dbReference>
<dbReference type="InterPro" id="IPR013709">
    <property type="entry name" value="2-isopropylmalate_synth_dimer"/>
</dbReference>
<dbReference type="InterPro" id="IPR036230">
    <property type="entry name" value="LeuA_allosteric_dom_sf"/>
</dbReference>
<dbReference type="HOGENOM" id="CLU_022158_0_1_7"/>
<name>B8FHI3_DESAL</name>
<evidence type="ECO:0000313" key="13">
    <source>
        <dbReference type="EMBL" id="ACL02271.1"/>
    </source>
</evidence>
<evidence type="ECO:0000256" key="11">
    <source>
        <dbReference type="HAMAP-Rule" id="MF_01025"/>
    </source>
</evidence>
<reference evidence="13 14" key="1">
    <citation type="journal article" date="2012" name="Environ. Microbiol.">
        <title>The genome sequence of Desulfatibacillum alkenivorans AK-01: a blueprint for anaerobic alkane oxidation.</title>
        <authorList>
            <person name="Callaghan A.V."/>
            <person name="Morris B.E."/>
            <person name="Pereira I.A."/>
            <person name="McInerney M.J."/>
            <person name="Austin R.N."/>
            <person name="Groves J.T."/>
            <person name="Kukor J.J."/>
            <person name="Suflita J.M."/>
            <person name="Young L.Y."/>
            <person name="Zylstra G.J."/>
            <person name="Wawrik B."/>
        </authorList>
    </citation>
    <scope>NUCLEOTIDE SEQUENCE [LARGE SCALE GENOMIC DNA]</scope>
    <source>
        <strain evidence="13 14">AK-01</strain>
    </source>
</reference>
<dbReference type="Pfam" id="PF22617">
    <property type="entry name" value="HCS_D2"/>
    <property type="match status" value="1"/>
</dbReference>
<dbReference type="EMBL" id="CP001322">
    <property type="protein sequence ID" value="ACL02271.1"/>
    <property type="molecule type" value="Genomic_DNA"/>
</dbReference>
<dbReference type="CDD" id="cd07940">
    <property type="entry name" value="DRE_TIM_IPMS"/>
    <property type="match status" value="1"/>
</dbReference>
<evidence type="ECO:0000256" key="9">
    <source>
        <dbReference type="ARBA" id="ARBA00023211"/>
    </source>
</evidence>
<dbReference type="InterPro" id="IPR013785">
    <property type="entry name" value="Aldolase_TIM"/>
</dbReference>
<evidence type="ECO:0000256" key="2">
    <source>
        <dbReference type="ARBA" id="ARBA00009396"/>
    </source>
</evidence>
<dbReference type="GO" id="GO:0030145">
    <property type="term" value="F:manganese ion binding"/>
    <property type="evidence" value="ECO:0007669"/>
    <property type="project" value="UniProtKB-UniRule"/>
</dbReference>
<dbReference type="FunFam" id="3.30.160.270:FF:000003">
    <property type="entry name" value="2-isopropylmalate synthase"/>
    <property type="match status" value="1"/>
</dbReference>
<gene>
    <name evidence="11" type="primary">leuA</name>
    <name evidence="13" type="ordered locus">Dalk_0565</name>
</gene>
<dbReference type="NCBIfam" id="NF002086">
    <property type="entry name" value="PRK00915.1-3"/>
    <property type="match status" value="1"/>
</dbReference>
<evidence type="ECO:0000256" key="4">
    <source>
        <dbReference type="ARBA" id="ARBA00018198"/>
    </source>
</evidence>
<keyword evidence="8 11" id="KW-0479">Metal-binding</keyword>
<dbReference type="PROSITE" id="PS00816">
    <property type="entry name" value="AIPM_HOMOCIT_SYNTH_2"/>
    <property type="match status" value="1"/>
</dbReference>
<feature type="binding site" evidence="11">
    <location>
        <position position="204"/>
    </location>
    <ligand>
        <name>Mn(2+)</name>
        <dbReference type="ChEBI" id="CHEBI:29035"/>
    </ligand>
</feature>
<dbReference type="Gene3D" id="3.30.160.270">
    <property type="match status" value="1"/>
</dbReference>
<dbReference type="eggNOG" id="COG0119">
    <property type="taxonomic scope" value="Bacteria"/>
</dbReference>
<keyword evidence="6 11" id="KW-0028">Amino-acid biosynthesis</keyword>
<dbReference type="NCBIfam" id="NF002085">
    <property type="entry name" value="PRK00915.1-2"/>
    <property type="match status" value="1"/>
</dbReference>
<dbReference type="RefSeq" id="WP_012609711.1">
    <property type="nucleotide sequence ID" value="NC_011768.1"/>
</dbReference>
<dbReference type="FunFam" id="3.20.20.70:FF:000010">
    <property type="entry name" value="2-isopropylmalate synthase"/>
    <property type="match status" value="1"/>
</dbReference>
<dbReference type="SUPFAM" id="SSF51569">
    <property type="entry name" value="Aldolase"/>
    <property type="match status" value="1"/>
</dbReference>
<dbReference type="PANTHER" id="PTHR10277">
    <property type="entry name" value="HOMOCITRATE SYNTHASE-RELATED"/>
    <property type="match status" value="1"/>
</dbReference>
<dbReference type="SMART" id="SM00917">
    <property type="entry name" value="LeuA_dimer"/>
    <property type="match status" value="1"/>
</dbReference>
<evidence type="ECO:0000259" key="12">
    <source>
        <dbReference type="PROSITE" id="PS50991"/>
    </source>
</evidence>
<keyword evidence="7 11" id="KW-0808">Transferase</keyword>
<dbReference type="Gene3D" id="1.10.238.260">
    <property type="match status" value="1"/>
</dbReference>
<dbReference type="EC" id="2.3.3.13" evidence="3 11"/>
<dbReference type="GO" id="GO:0005737">
    <property type="term" value="C:cytoplasm"/>
    <property type="evidence" value="ECO:0007669"/>
    <property type="project" value="UniProtKB-UniRule"/>
</dbReference>
<dbReference type="HAMAP" id="MF_01025">
    <property type="entry name" value="LeuA_type1"/>
    <property type="match status" value="1"/>
</dbReference>
<keyword evidence="10 11" id="KW-0100">Branched-chain amino acid biosynthesis</keyword>
<evidence type="ECO:0000256" key="1">
    <source>
        <dbReference type="ARBA" id="ARBA00004689"/>
    </source>
</evidence>
<dbReference type="NCBIfam" id="TIGR00973">
    <property type="entry name" value="leuA_bact"/>
    <property type="match status" value="1"/>
</dbReference>
<evidence type="ECO:0000256" key="3">
    <source>
        <dbReference type="ARBA" id="ARBA00012973"/>
    </source>
</evidence>
<comment type="function">
    <text evidence="11">Catalyzes the condensation of the acetyl group of acetyl-CoA with 3-methyl-2-oxobutanoate (2-ketoisovalerate) to form 3-carboxy-3-hydroxy-4-methylpentanoate (2-isopropylmalate).</text>
</comment>
<dbReference type="FunFam" id="1.10.238.260:FF:000001">
    <property type="entry name" value="2-isopropylmalate synthase"/>
    <property type="match status" value="1"/>
</dbReference>
<keyword evidence="11" id="KW-0963">Cytoplasm</keyword>
<comment type="cofactor">
    <cofactor evidence="11">
        <name>Mn(2+)</name>
        <dbReference type="ChEBI" id="CHEBI:29035"/>
    </cofactor>
</comment>
<dbReference type="AlphaFoldDB" id="B8FHI3"/>
<dbReference type="Gene3D" id="3.20.20.70">
    <property type="entry name" value="Aldolase class I"/>
    <property type="match status" value="1"/>
</dbReference>
<dbReference type="Pfam" id="PF00682">
    <property type="entry name" value="HMGL-like"/>
    <property type="match status" value="1"/>
</dbReference>
<feature type="binding site" evidence="11">
    <location>
        <position position="238"/>
    </location>
    <ligand>
        <name>Mn(2+)</name>
        <dbReference type="ChEBI" id="CHEBI:29035"/>
    </ligand>
</feature>
<dbReference type="NCBIfam" id="NF002087">
    <property type="entry name" value="PRK00915.1-4"/>
    <property type="match status" value="1"/>
</dbReference>
<comment type="pathway">
    <text evidence="1 11">Amino-acid biosynthesis; L-leucine biosynthesis; L-leucine from 3-methyl-2-oxobutanoate: step 1/4.</text>
</comment>
<evidence type="ECO:0000256" key="10">
    <source>
        <dbReference type="ARBA" id="ARBA00023304"/>
    </source>
</evidence>
<dbReference type="PANTHER" id="PTHR10277:SF9">
    <property type="entry name" value="2-ISOPROPYLMALATE SYNTHASE 1, CHLOROPLASTIC-RELATED"/>
    <property type="match status" value="1"/>
</dbReference>
<dbReference type="InterPro" id="IPR005671">
    <property type="entry name" value="LeuA_bact_synth"/>
</dbReference>
<dbReference type="KEGG" id="dal:Dalk_0565"/>
<evidence type="ECO:0000256" key="7">
    <source>
        <dbReference type="ARBA" id="ARBA00022679"/>
    </source>
</evidence>
<feature type="binding site" evidence="11">
    <location>
        <position position="14"/>
    </location>
    <ligand>
        <name>Mn(2+)</name>
        <dbReference type="ChEBI" id="CHEBI:29035"/>
    </ligand>
</feature>
<dbReference type="InterPro" id="IPR054691">
    <property type="entry name" value="LeuA/HCS_post-cat"/>
</dbReference>
<feature type="region of interest" description="Regulatory domain" evidence="11">
    <location>
        <begin position="391"/>
        <end position="516"/>
    </location>
</feature>
<evidence type="ECO:0000313" key="14">
    <source>
        <dbReference type="Proteomes" id="UP000000739"/>
    </source>
</evidence>
<dbReference type="GO" id="GO:0009098">
    <property type="term" value="P:L-leucine biosynthetic process"/>
    <property type="evidence" value="ECO:0007669"/>
    <property type="project" value="UniProtKB-UniRule"/>
</dbReference>
<dbReference type="Pfam" id="PF08502">
    <property type="entry name" value="LeuA_dimer"/>
    <property type="match status" value="1"/>
</dbReference>
<accession>B8FHI3</accession>
<feature type="domain" description="Pyruvate carboxyltransferase" evidence="12">
    <location>
        <begin position="5"/>
        <end position="267"/>
    </location>
</feature>
<proteinExistence type="inferred from homology"/>
<dbReference type="GO" id="GO:0003852">
    <property type="term" value="F:2-isopropylmalate synthase activity"/>
    <property type="evidence" value="ECO:0007669"/>
    <property type="project" value="UniProtKB-UniRule"/>
</dbReference>
<evidence type="ECO:0000256" key="5">
    <source>
        <dbReference type="ARBA" id="ARBA00022430"/>
    </source>
</evidence>
<protein>
    <recommendedName>
        <fullName evidence="4 11">2-isopropylmalate synthase</fullName>
        <ecNumber evidence="3 11">2.3.3.13</ecNumber>
    </recommendedName>
    <alternativeName>
        <fullName evidence="11">Alpha-IPM synthase</fullName>
    </alternativeName>
    <alternativeName>
        <fullName evidence="11">Alpha-isopropylmalate synthase</fullName>
    </alternativeName>
</protein>
<evidence type="ECO:0000256" key="6">
    <source>
        <dbReference type="ARBA" id="ARBA00022605"/>
    </source>
</evidence>
<keyword evidence="5 11" id="KW-0432">Leucine biosynthesis</keyword>
<dbReference type="InterPro" id="IPR002034">
    <property type="entry name" value="AIPM/Hcit_synth_CS"/>
</dbReference>
<dbReference type="PROSITE" id="PS50991">
    <property type="entry name" value="PYR_CT"/>
    <property type="match status" value="1"/>
</dbReference>
<dbReference type="GO" id="GO:0003985">
    <property type="term" value="F:acetyl-CoA C-acetyltransferase activity"/>
    <property type="evidence" value="ECO:0007669"/>
    <property type="project" value="UniProtKB-UniRule"/>
</dbReference>
<sequence>MSDRVYIFDTTLRDGEQSPGATMNAKEKVRIASRLEALGVDIMEAGFPAASEGDFAAVQDVAAVCQKSSVAGLARTSKSDIDKAWGAVQHAKHPRIHTFIATSDIHLEHKLKMNREQVVEAAVNAVKYAKSFTDDVEFSAEDGSRSDRDYLCRVFEAAIAAGATTVNLPDTVGYAIPHEFAELVKYVMDHTPNIHQAILSVHCHNDLGLATSNTLAAIQAGARQAEVTVNGIGERAGNTSLEEVVMAMHTRPNYLDFHTNIVTEQIHPASRLVRMITGIMVQPNKAIVGANAFAHEAGIHQDGVLKNPMTYEIMRPETVGLSKNNMVLGKHSGRHALRSHLADMGYVLSDEELQDLFIKFKDLADKKKHVVDEDLEALVSIGILRTSDKYSLDYLHVSAGTGVKPTATVGLKTNGDVLMGAEFGNGPIDAAFNTIAKMTGTTSEMLRFTVSALTGGTDAQGEVTVRLQEGKNIALGRGVDPDIITASAKAYVNGINRLEYLRDNPVISDKDVVENE</sequence>
<comment type="catalytic activity">
    <reaction evidence="11">
        <text>3-methyl-2-oxobutanoate + acetyl-CoA + H2O = (2S)-2-isopropylmalate + CoA + H(+)</text>
        <dbReference type="Rhea" id="RHEA:21524"/>
        <dbReference type="ChEBI" id="CHEBI:1178"/>
        <dbReference type="ChEBI" id="CHEBI:11851"/>
        <dbReference type="ChEBI" id="CHEBI:15377"/>
        <dbReference type="ChEBI" id="CHEBI:15378"/>
        <dbReference type="ChEBI" id="CHEBI:57287"/>
        <dbReference type="ChEBI" id="CHEBI:57288"/>
        <dbReference type="EC" id="2.3.3.13"/>
    </reaction>
</comment>
<keyword evidence="9 11" id="KW-0464">Manganese</keyword>
<organism evidence="13 14">
    <name type="scientific">Desulfatibacillum aliphaticivorans</name>
    <dbReference type="NCBI Taxonomy" id="218208"/>
    <lineage>
        <taxon>Bacteria</taxon>
        <taxon>Pseudomonadati</taxon>
        <taxon>Thermodesulfobacteriota</taxon>
        <taxon>Desulfobacteria</taxon>
        <taxon>Desulfobacterales</taxon>
        <taxon>Desulfatibacillaceae</taxon>
        <taxon>Desulfatibacillum</taxon>
    </lineage>
</organism>
<evidence type="ECO:0000256" key="8">
    <source>
        <dbReference type="ARBA" id="ARBA00022723"/>
    </source>
</evidence>
<dbReference type="SUPFAM" id="SSF110921">
    <property type="entry name" value="2-isopropylmalate synthase LeuA, allosteric (dimerisation) domain"/>
    <property type="match status" value="1"/>
</dbReference>
<dbReference type="InterPro" id="IPR000891">
    <property type="entry name" value="PYR_CT"/>
</dbReference>
<dbReference type="PROSITE" id="PS00815">
    <property type="entry name" value="AIPM_HOMOCIT_SYNTH_1"/>
    <property type="match status" value="1"/>
</dbReference>
<comment type="similarity">
    <text evidence="2 11">Belongs to the alpha-IPM synthase/homocitrate synthase family. LeuA type 1 subfamily.</text>
</comment>